<keyword evidence="3" id="KW-1185">Reference proteome</keyword>
<gene>
    <name evidence="2" type="ordered locus">FraEuI1c_6399</name>
</gene>
<evidence type="ECO:0000259" key="1">
    <source>
        <dbReference type="PROSITE" id="PS50093"/>
    </source>
</evidence>
<dbReference type="RefSeq" id="WP_013427494.1">
    <property type="nucleotide sequence ID" value="NC_014666.1"/>
</dbReference>
<dbReference type="PROSITE" id="PS50093">
    <property type="entry name" value="PKD"/>
    <property type="match status" value="1"/>
</dbReference>
<dbReference type="EMBL" id="CP002299">
    <property type="protein sequence ID" value="ADP84381.1"/>
    <property type="molecule type" value="Genomic_DNA"/>
</dbReference>
<feature type="domain" description="PKD" evidence="1">
    <location>
        <begin position="74"/>
        <end position="163"/>
    </location>
</feature>
<dbReference type="Proteomes" id="UP000002484">
    <property type="component" value="Chromosome"/>
</dbReference>
<dbReference type="HOGENOM" id="CLU_1110154_0_0_11"/>
<dbReference type="AlphaFoldDB" id="E3J717"/>
<dbReference type="InterPro" id="IPR000601">
    <property type="entry name" value="PKD_dom"/>
</dbReference>
<organism evidence="2 3">
    <name type="scientific">Pseudofrankia inefficax (strain DSM 45817 / CECT 9037 / DDB 130130 / EuI1c)</name>
    <name type="common">Frankia inefficax</name>
    <dbReference type="NCBI Taxonomy" id="298654"/>
    <lineage>
        <taxon>Bacteria</taxon>
        <taxon>Bacillati</taxon>
        <taxon>Actinomycetota</taxon>
        <taxon>Actinomycetes</taxon>
        <taxon>Frankiales</taxon>
        <taxon>Frankiaceae</taxon>
        <taxon>Pseudofrankia</taxon>
    </lineage>
</organism>
<dbReference type="InterPro" id="IPR013783">
    <property type="entry name" value="Ig-like_fold"/>
</dbReference>
<evidence type="ECO:0000313" key="3">
    <source>
        <dbReference type="Proteomes" id="UP000002484"/>
    </source>
</evidence>
<dbReference type="Gene3D" id="2.60.40.10">
    <property type="entry name" value="Immunoglobulins"/>
    <property type="match status" value="2"/>
</dbReference>
<dbReference type="SUPFAM" id="SSF49299">
    <property type="entry name" value="PKD domain"/>
    <property type="match status" value="1"/>
</dbReference>
<evidence type="ECO:0000313" key="2">
    <source>
        <dbReference type="EMBL" id="ADP84381.1"/>
    </source>
</evidence>
<dbReference type="STRING" id="298654.FraEuI1c_6399"/>
<protein>
    <submittedName>
        <fullName evidence="2">PKD domain containing protein</fullName>
    </submittedName>
</protein>
<proteinExistence type="predicted"/>
<reference evidence="2 3" key="1">
    <citation type="submission" date="2010-10" db="EMBL/GenBank/DDBJ databases">
        <title>Complete sequence of Frankia sp. EuI1c.</title>
        <authorList>
            <consortium name="US DOE Joint Genome Institute"/>
            <person name="Lucas S."/>
            <person name="Copeland A."/>
            <person name="Lapidus A."/>
            <person name="Cheng J.-F."/>
            <person name="Bruce D."/>
            <person name="Goodwin L."/>
            <person name="Pitluck S."/>
            <person name="Chertkov O."/>
            <person name="Detter J.C."/>
            <person name="Han C."/>
            <person name="Tapia R."/>
            <person name="Land M."/>
            <person name="Hauser L."/>
            <person name="Jeffries C."/>
            <person name="Kyrpides N."/>
            <person name="Ivanova N."/>
            <person name="Mikhailova N."/>
            <person name="Beauchemin N."/>
            <person name="Sen A."/>
            <person name="Sur S.A."/>
            <person name="Gtari M."/>
            <person name="Wall L."/>
            <person name="Tisa L."/>
            <person name="Woyke T."/>
        </authorList>
    </citation>
    <scope>NUCLEOTIDE SEQUENCE [LARGE SCALE GENOMIC DNA]</scope>
    <source>
        <strain evidence="3">DSM 45817 / CECT 9037 / EuI1c</strain>
    </source>
</reference>
<dbReference type="InParanoid" id="E3J717"/>
<dbReference type="CDD" id="cd00146">
    <property type="entry name" value="PKD"/>
    <property type="match status" value="1"/>
</dbReference>
<dbReference type="Pfam" id="PF00801">
    <property type="entry name" value="PKD"/>
    <property type="match status" value="1"/>
</dbReference>
<sequence>MESSVVARAVRGFVHRRDRAAAERGPARASAGRSRLAALCLATLAVTATTAIAACQPYPGMPLPPPTQSQPGPPGIKLFVAPTSGAAPLQVGLTAAAAGGTGTLAFRFDFGDGTVVGPQSGAKAAHLYTKVGTFQLTATVTDSIGRSASATQAVTVSAPTPHISASATTAPIGQGVTLTATGAVPPAGDYTWNATNPNGLSFRLDDTTTPTYFINPDLAGTWTFSVDISDAAGAYRPSNKIQVTFTAPAS</sequence>
<dbReference type="KEGG" id="fri:FraEuI1c_6399"/>
<dbReference type="eggNOG" id="COG3291">
    <property type="taxonomic scope" value="Bacteria"/>
</dbReference>
<name>E3J717_PSEI1</name>
<accession>E3J717</accession>
<dbReference type="SMART" id="SM00089">
    <property type="entry name" value="PKD"/>
    <property type="match status" value="1"/>
</dbReference>
<dbReference type="InterPro" id="IPR035986">
    <property type="entry name" value="PKD_dom_sf"/>
</dbReference>
<dbReference type="InterPro" id="IPR022409">
    <property type="entry name" value="PKD/Chitinase_dom"/>
</dbReference>
<dbReference type="GO" id="GO:0005975">
    <property type="term" value="P:carbohydrate metabolic process"/>
    <property type="evidence" value="ECO:0007669"/>
    <property type="project" value="UniProtKB-ARBA"/>
</dbReference>